<feature type="domain" description="Class II aldolase/adducin N-terminal" evidence="3">
    <location>
        <begin position="120"/>
        <end position="220"/>
    </location>
</feature>
<evidence type="ECO:0000313" key="5">
    <source>
        <dbReference type="Proteomes" id="UP000595437"/>
    </source>
</evidence>
<dbReference type="Pfam" id="PF00596">
    <property type="entry name" value="Aldolase_II"/>
    <property type="match status" value="1"/>
</dbReference>
<keyword evidence="5" id="KW-1185">Reference proteome</keyword>
<dbReference type="EMBL" id="CP045899">
    <property type="protein sequence ID" value="QQP41414.1"/>
    <property type="molecule type" value="Genomic_DNA"/>
</dbReference>
<dbReference type="GO" id="GO:0005856">
    <property type="term" value="C:cytoskeleton"/>
    <property type="evidence" value="ECO:0007669"/>
    <property type="project" value="TreeGrafter"/>
</dbReference>
<dbReference type="PANTHER" id="PTHR10672">
    <property type="entry name" value="ADDUCIN"/>
    <property type="match status" value="1"/>
</dbReference>
<evidence type="ECO:0000256" key="1">
    <source>
        <dbReference type="ARBA" id="ARBA00006274"/>
    </source>
</evidence>
<organism evidence="4 5">
    <name type="scientific">Caligus rogercresseyi</name>
    <name type="common">Sea louse</name>
    <dbReference type="NCBI Taxonomy" id="217165"/>
    <lineage>
        <taxon>Eukaryota</taxon>
        <taxon>Metazoa</taxon>
        <taxon>Ecdysozoa</taxon>
        <taxon>Arthropoda</taxon>
        <taxon>Crustacea</taxon>
        <taxon>Multicrustacea</taxon>
        <taxon>Hexanauplia</taxon>
        <taxon>Copepoda</taxon>
        <taxon>Siphonostomatoida</taxon>
        <taxon>Caligidae</taxon>
        <taxon>Caligus</taxon>
    </lineage>
</organism>
<dbReference type="PANTHER" id="PTHR10672:SF3">
    <property type="entry name" value="PROTEIN HU-LI TAI SHAO"/>
    <property type="match status" value="1"/>
</dbReference>
<evidence type="ECO:0000256" key="2">
    <source>
        <dbReference type="SAM" id="MobiDB-lite"/>
    </source>
</evidence>
<dbReference type="SUPFAM" id="SSF53639">
    <property type="entry name" value="AraD/HMP-PK domain-like"/>
    <property type="match status" value="1"/>
</dbReference>
<dbReference type="InterPro" id="IPR001303">
    <property type="entry name" value="Aldolase_II/adducin_N"/>
</dbReference>
<dbReference type="InterPro" id="IPR051017">
    <property type="entry name" value="Aldolase-II_Adducin_sf"/>
</dbReference>
<dbReference type="OrthoDB" id="3238794at2759"/>
<feature type="non-terminal residue" evidence="4">
    <location>
        <position position="1"/>
    </location>
</feature>
<sequence>MAAPETDAVSSADPSATNGHHAHESEDEDEDLSKLRPVDIEQDVREMERRKRVEAIMSSKLFREELERDSGAEGLSHILSNVMNIRGGSSGLRPSSVLPINDIRGLEGMVYTKTEKSLRCKLAAVYRLLDLQGWAQGVYNHITVRISQDTEHFLIQPFGLLYNEVTASSLIKVDMQGNVVEPGTTNFGVNIAGFVLHSAIHSARPDIKCIIHIHNPNIIA</sequence>
<feature type="compositionally biased region" description="Polar residues" evidence="2">
    <location>
        <begin position="8"/>
        <end position="18"/>
    </location>
</feature>
<feature type="region of interest" description="Disordered" evidence="2">
    <location>
        <begin position="1"/>
        <end position="40"/>
    </location>
</feature>
<name>A0A7T8H0T2_CALRO</name>
<dbReference type="InterPro" id="IPR036409">
    <property type="entry name" value="Aldolase_II/adducin_N_sf"/>
</dbReference>
<comment type="similarity">
    <text evidence="1">Belongs to the aldolase class II family. Adducin subfamily.</text>
</comment>
<reference evidence="5" key="1">
    <citation type="submission" date="2021-01" db="EMBL/GenBank/DDBJ databases">
        <title>Caligus Genome Assembly.</title>
        <authorList>
            <person name="Gallardo-Escarate C."/>
        </authorList>
    </citation>
    <scope>NUCLEOTIDE SEQUENCE [LARGE SCALE GENOMIC DNA]</scope>
</reference>
<dbReference type="SMART" id="SM01007">
    <property type="entry name" value="Aldolase_II"/>
    <property type="match status" value="1"/>
</dbReference>
<dbReference type="GO" id="GO:0051015">
    <property type="term" value="F:actin filament binding"/>
    <property type="evidence" value="ECO:0007669"/>
    <property type="project" value="TreeGrafter"/>
</dbReference>
<dbReference type="GO" id="GO:0014069">
    <property type="term" value="C:postsynaptic density"/>
    <property type="evidence" value="ECO:0007669"/>
    <property type="project" value="TreeGrafter"/>
</dbReference>
<gene>
    <name evidence="4" type="ORF">FKW44_015772</name>
</gene>
<dbReference type="Gene3D" id="3.40.225.10">
    <property type="entry name" value="Class II aldolase/adducin N-terminal domain"/>
    <property type="match status" value="1"/>
</dbReference>
<evidence type="ECO:0000259" key="3">
    <source>
        <dbReference type="SMART" id="SM01007"/>
    </source>
</evidence>
<evidence type="ECO:0000313" key="4">
    <source>
        <dbReference type="EMBL" id="QQP41414.1"/>
    </source>
</evidence>
<dbReference type="Proteomes" id="UP000595437">
    <property type="component" value="Chromosome 10"/>
</dbReference>
<dbReference type="GO" id="GO:0005886">
    <property type="term" value="C:plasma membrane"/>
    <property type="evidence" value="ECO:0007669"/>
    <property type="project" value="UniProtKB-SubCell"/>
</dbReference>
<proteinExistence type="inferred from homology"/>
<accession>A0A7T8H0T2</accession>
<protein>
    <recommendedName>
        <fullName evidence="3">Class II aldolase/adducin N-terminal domain-containing protein</fullName>
    </recommendedName>
</protein>
<dbReference type="AlphaFoldDB" id="A0A7T8H0T2"/>